<proteinExistence type="inferred from homology"/>
<comment type="catalytic activity">
    <reaction evidence="8">
        <text>adenosine + H2O + H(+) = inosine + NH4(+)</text>
        <dbReference type="Rhea" id="RHEA:24408"/>
        <dbReference type="ChEBI" id="CHEBI:15377"/>
        <dbReference type="ChEBI" id="CHEBI:15378"/>
        <dbReference type="ChEBI" id="CHEBI:16335"/>
        <dbReference type="ChEBI" id="CHEBI:17596"/>
        <dbReference type="ChEBI" id="CHEBI:28938"/>
        <dbReference type="EC" id="3.5.4.4"/>
    </reaction>
    <physiologicalReaction direction="left-to-right" evidence="8">
        <dbReference type="Rhea" id="RHEA:24409"/>
    </physiologicalReaction>
</comment>
<dbReference type="RefSeq" id="WP_093730629.1">
    <property type="nucleotide sequence ID" value="NZ_FMYW01000010.1"/>
</dbReference>
<dbReference type="PANTHER" id="PTHR30616">
    <property type="entry name" value="UNCHARACTERIZED PROTEIN YFIH"/>
    <property type="match status" value="1"/>
</dbReference>
<name>A0A1G6MMA3_9FIRM</name>
<evidence type="ECO:0000256" key="7">
    <source>
        <dbReference type="ARBA" id="ARBA00022833"/>
    </source>
</evidence>
<dbReference type="AlphaFoldDB" id="A0A1G6MMA3"/>
<evidence type="ECO:0000256" key="4">
    <source>
        <dbReference type="ARBA" id="ARBA00022679"/>
    </source>
</evidence>
<comment type="similarity">
    <text evidence="3 11">Belongs to the purine nucleoside phosphorylase YfiH/LACC1 family.</text>
</comment>
<dbReference type="GO" id="GO:0005507">
    <property type="term" value="F:copper ion binding"/>
    <property type="evidence" value="ECO:0007669"/>
    <property type="project" value="TreeGrafter"/>
</dbReference>
<sequence>MQNDFRLTSYNNIWFGYFDRFEQAGFTTACSCRLHGESDVVPGTLNMALHVGDNPQKVLRNRQKFAAAIGVKPERFTTCAQVHGSNVQVVTEERIGSGAESFSDTIPETDALITNLADVPLLLFYADCVPVLLADPKTGVIGLAHAGWRGTAAQIAKKTVAAMQETFGVQPENLLAAIGPSIGDCCYEVDDVVRIQMQEYASCFTEKCNGKYWLDLWQVNRQQLMEAGVALSNISTAGVCTNHNPELFCSYRYENGKTGRMGVCLCRKE</sequence>
<keyword evidence="5" id="KW-0479">Metal-binding</keyword>
<comment type="catalytic activity">
    <reaction evidence="9">
        <text>adenosine + phosphate = alpha-D-ribose 1-phosphate + adenine</text>
        <dbReference type="Rhea" id="RHEA:27642"/>
        <dbReference type="ChEBI" id="CHEBI:16335"/>
        <dbReference type="ChEBI" id="CHEBI:16708"/>
        <dbReference type="ChEBI" id="CHEBI:43474"/>
        <dbReference type="ChEBI" id="CHEBI:57720"/>
        <dbReference type="EC" id="2.4.2.1"/>
    </reaction>
    <physiologicalReaction direction="left-to-right" evidence="9">
        <dbReference type="Rhea" id="RHEA:27643"/>
    </physiologicalReaction>
</comment>
<evidence type="ECO:0000256" key="11">
    <source>
        <dbReference type="RuleBase" id="RU361274"/>
    </source>
</evidence>
<reference evidence="13" key="1">
    <citation type="submission" date="2016-10" db="EMBL/GenBank/DDBJ databases">
        <authorList>
            <person name="Varghese N."/>
            <person name="Submissions S."/>
        </authorList>
    </citation>
    <scope>NUCLEOTIDE SEQUENCE [LARGE SCALE GENOMIC DNA]</scope>
    <source>
        <strain evidence="13">DSM 11005</strain>
    </source>
</reference>
<comment type="catalytic activity">
    <reaction evidence="10">
        <text>S-methyl-5'-thioadenosine + phosphate = 5-(methylsulfanyl)-alpha-D-ribose 1-phosphate + adenine</text>
        <dbReference type="Rhea" id="RHEA:11852"/>
        <dbReference type="ChEBI" id="CHEBI:16708"/>
        <dbReference type="ChEBI" id="CHEBI:17509"/>
        <dbReference type="ChEBI" id="CHEBI:43474"/>
        <dbReference type="ChEBI" id="CHEBI:58533"/>
        <dbReference type="EC" id="2.4.2.28"/>
    </reaction>
    <physiologicalReaction direction="left-to-right" evidence="10">
        <dbReference type="Rhea" id="RHEA:11853"/>
    </physiologicalReaction>
</comment>
<evidence type="ECO:0000256" key="1">
    <source>
        <dbReference type="ARBA" id="ARBA00000553"/>
    </source>
</evidence>
<evidence type="ECO:0000256" key="10">
    <source>
        <dbReference type="ARBA" id="ARBA00049893"/>
    </source>
</evidence>
<evidence type="ECO:0000256" key="8">
    <source>
        <dbReference type="ARBA" id="ARBA00047989"/>
    </source>
</evidence>
<dbReference type="CDD" id="cd16833">
    <property type="entry name" value="YfiH"/>
    <property type="match status" value="1"/>
</dbReference>
<comment type="catalytic activity">
    <reaction evidence="1">
        <text>inosine + phosphate = alpha-D-ribose 1-phosphate + hypoxanthine</text>
        <dbReference type="Rhea" id="RHEA:27646"/>
        <dbReference type="ChEBI" id="CHEBI:17368"/>
        <dbReference type="ChEBI" id="CHEBI:17596"/>
        <dbReference type="ChEBI" id="CHEBI:43474"/>
        <dbReference type="ChEBI" id="CHEBI:57720"/>
        <dbReference type="EC" id="2.4.2.1"/>
    </reaction>
    <physiologicalReaction direction="left-to-right" evidence="1">
        <dbReference type="Rhea" id="RHEA:27647"/>
    </physiologicalReaction>
</comment>
<dbReference type="InterPro" id="IPR003730">
    <property type="entry name" value="Cu_polyphenol_OxRdtase"/>
</dbReference>
<dbReference type="Gene3D" id="3.60.140.10">
    <property type="entry name" value="CNF1/YfiH-like putative cysteine hydrolases"/>
    <property type="match status" value="1"/>
</dbReference>
<keyword evidence="7" id="KW-0862">Zinc</keyword>
<evidence type="ECO:0000256" key="9">
    <source>
        <dbReference type="ARBA" id="ARBA00048968"/>
    </source>
</evidence>
<evidence type="ECO:0000256" key="5">
    <source>
        <dbReference type="ARBA" id="ARBA00022723"/>
    </source>
</evidence>
<keyword evidence="13" id="KW-1185">Reference proteome</keyword>
<dbReference type="InterPro" id="IPR038371">
    <property type="entry name" value="Cu_polyphenol_OxRdtase_sf"/>
</dbReference>
<dbReference type="OrthoDB" id="4279at2"/>
<keyword evidence="4" id="KW-0808">Transferase</keyword>
<evidence type="ECO:0000256" key="6">
    <source>
        <dbReference type="ARBA" id="ARBA00022801"/>
    </source>
</evidence>
<dbReference type="InterPro" id="IPR011324">
    <property type="entry name" value="Cytotoxic_necrot_fac-like_cat"/>
</dbReference>
<evidence type="ECO:0000313" key="12">
    <source>
        <dbReference type="EMBL" id="SDC56642.1"/>
    </source>
</evidence>
<dbReference type="Proteomes" id="UP000198943">
    <property type="component" value="Unassembled WGS sequence"/>
</dbReference>
<protein>
    <recommendedName>
        <fullName evidence="11">Purine nucleoside phosphorylase</fullName>
    </recommendedName>
</protein>
<comment type="function">
    <text evidence="2">Purine nucleoside enzyme that catalyzes the phosphorolysis of adenosine and inosine nucleosides, yielding D-ribose 1-phosphate and the respective free bases, adenine and hypoxanthine. Also catalyzes the phosphorolysis of S-methyl-5'-thioadenosine into adenine and S-methyl-5-thio-alpha-D-ribose 1-phosphate. Also has adenosine deaminase activity.</text>
</comment>
<dbReference type="GO" id="GO:0017061">
    <property type="term" value="F:S-methyl-5-thioadenosine phosphorylase activity"/>
    <property type="evidence" value="ECO:0007669"/>
    <property type="project" value="UniProtKB-EC"/>
</dbReference>
<dbReference type="PANTHER" id="PTHR30616:SF2">
    <property type="entry name" value="PURINE NUCLEOSIDE PHOSPHORYLASE LACC1"/>
    <property type="match status" value="1"/>
</dbReference>
<dbReference type="SUPFAM" id="SSF64438">
    <property type="entry name" value="CNF1/YfiH-like putative cysteine hydrolases"/>
    <property type="match status" value="1"/>
</dbReference>
<evidence type="ECO:0000313" key="13">
    <source>
        <dbReference type="Proteomes" id="UP000198943"/>
    </source>
</evidence>
<accession>A0A1G6MMA3</accession>
<gene>
    <name evidence="12" type="ORF">SAMN04487864_11037</name>
</gene>
<evidence type="ECO:0000256" key="2">
    <source>
        <dbReference type="ARBA" id="ARBA00003215"/>
    </source>
</evidence>
<organism evidence="12 13">
    <name type="scientific">Succiniclasticum ruminis</name>
    <dbReference type="NCBI Taxonomy" id="40841"/>
    <lineage>
        <taxon>Bacteria</taxon>
        <taxon>Bacillati</taxon>
        <taxon>Bacillota</taxon>
        <taxon>Negativicutes</taxon>
        <taxon>Acidaminococcales</taxon>
        <taxon>Acidaminococcaceae</taxon>
        <taxon>Succiniclasticum</taxon>
    </lineage>
</organism>
<dbReference type="EMBL" id="FMYW01000010">
    <property type="protein sequence ID" value="SDC56642.1"/>
    <property type="molecule type" value="Genomic_DNA"/>
</dbReference>
<keyword evidence="6" id="KW-0378">Hydrolase</keyword>
<dbReference type="Pfam" id="PF02578">
    <property type="entry name" value="Cu-oxidase_4"/>
    <property type="match status" value="1"/>
</dbReference>
<evidence type="ECO:0000256" key="3">
    <source>
        <dbReference type="ARBA" id="ARBA00007353"/>
    </source>
</evidence>
<dbReference type="GO" id="GO:0016787">
    <property type="term" value="F:hydrolase activity"/>
    <property type="evidence" value="ECO:0007669"/>
    <property type="project" value="UniProtKB-KW"/>
</dbReference>
<dbReference type="NCBIfam" id="TIGR00726">
    <property type="entry name" value="peptidoglycan editing factor PgeF"/>
    <property type="match status" value="1"/>
</dbReference>